<evidence type="ECO:0000313" key="3">
    <source>
        <dbReference type="EMBL" id="KAG7661625.1"/>
    </source>
</evidence>
<dbReference type="RefSeq" id="XP_049261858.1">
    <property type="nucleotide sequence ID" value="XM_049408901.1"/>
</dbReference>
<accession>A0A8J5UUE9</accession>
<feature type="compositionally biased region" description="Basic and acidic residues" evidence="1">
    <location>
        <begin position="612"/>
        <end position="630"/>
    </location>
</feature>
<feature type="compositionally biased region" description="Polar residues" evidence="1">
    <location>
        <begin position="602"/>
        <end position="611"/>
    </location>
</feature>
<proteinExistence type="predicted"/>
<feature type="compositionally biased region" description="Low complexity" evidence="1">
    <location>
        <begin position="550"/>
        <end position="575"/>
    </location>
</feature>
<name>A0A8J5UUE9_9ASCO</name>
<reference evidence="3 4" key="1">
    <citation type="journal article" date="2021" name="DNA Res.">
        <title>Genome analysis of Candida subhashii reveals its hybrid nature and dual mitochondrial genome conformations.</title>
        <authorList>
            <person name="Mixao V."/>
            <person name="Hegedusova E."/>
            <person name="Saus E."/>
            <person name="Pryszcz L.P."/>
            <person name="Cillingova A."/>
            <person name="Nosek J."/>
            <person name="Gabaldon T."/>
        </authorList>
    </citation>
    <scope>NUCLEOTIDE SEQUENCE [LARGE SCALE GENOMIC DNA]</scope>
    <source>
        <strain evidence="3 4">CBS 10753</strain>
    </source>
</reference>
<comment type="caution">
    <text evidence="3">The sequence shown here is derived from an EMBL/GenBank/DDBJ whole genome shotgun (WGS) entry which is preliminary data.</text>
</comment>
<protein>
    <recommendedName>
        <fullName evidence="2">Transcription activator GCR1-like domain-containing protein</fullName>
    </recommendedName>
</protein>
<dbReference type="OrthoDB" id="4024653at2759"/>
<feature type="region of interest" description="Disordered" evidence="1">
    <location>
        <begin position="550"/>
        <end position="636"/>
    </location>
</feature>
<dbReference type="EMBL" id="JAGSYN010000216">
    <property type="protein sequence ID" value="KAG7661625.1"/>
    <property type="molecule type" value="Genomic_DNA"/>
</dbReference>
<gene>
    <name evidence="3" type="ORF">J8A68_004894</name>
</gene>
<organism evidence="3 4">
    <name type="scientific">[Candida] subhashii</name>
    <dbReference type="NCBI Taxonomy" id="561895"/>
    <lineage>
        <taxon>Eukaryota</taxon>
        <taxon>Fungi</taxon>
        <taxon>Dikarya</taxon>
        <taxon>Ascomycota</taxon>
        <taxon>Saccharomycotina</taxon>
        <taxon>Pichiomycetes</taxon>
        <taxon>Debaryomycetaceae</taxon>
        <taxon>Spathaspora</taxon>
    </lineage>
</organism>
<keyword evidence="4" id="KW-1185">Reference proteome</keyword>
<dbReference type="GeneID" id="73471694"/>
<feature type="compositionally biased region" description="Basic and acidic residues" evidence="1">
    <location>
        <begin position="8"/>
        <end position="18"/>
    </location>
</feature>
<evidence type="ECO:0000256" key="1">
    <source>
        <dbReference type="SAM" id="MobiDB-lite"/>
    </source>
</evidence>
<sequence length="758" mass="87983">MPRRKPKPDKNKQEERPPSDLNLRNHSATTQPPIQIWQHQPNQQQNHQQQQNQQYLQQPNFPLIHQYQNASNMSYQNPNMAYLQPYEFHNPSHIGYQTLPGNYPMQPIPAHRHPQFGSTPYALPVNTNSSANNNTPQTQIDLLQKFEVEVMQNITSRTVSDRLETQTRAAYMHHIRSYIMFCVNKRMDNFYVTYSNAKEFILGEVSNGVKITEGTIKNVTSALNLLQEMNKIVYGDKQSDEALAGKLIREILNSLENQCPQPSMHEGGRTTATKLSSEQASDWVNLEKTFFKLSEVSKHRLSEGEVLLLKKFDNEVIESEKTTAILENLTENTFKSYSTDIKRFIKFCARQGRDNFLLEPEILTKFIKLEFNQKKNKLTSTRLRNLRSSLLKLHQLNSLAYDIEYSEGQVVYLINKFLDNIEGLPNFEESDQDKLLSKLQTMCDQTTLLSGLSDGSRKLYFNEYSRYAMFCSREGYDHFHLTGDLIKKFFINDIIGRKPNFSGKKLQEILSRLNRLHSINAEVFPGYPSTIPDIHLVKDFLKEYKKSTMLDGSLSSSSSTISTMASTTDPSTTPVPTYPPAVAKQENSFEKKRPRAHPVVSDTLSVTQTSESFRDDEKEREIDGRPDLKRVKSKQSASDDQIPRFVMNRNIQTVTQLVEEWYSILQRNSRYGQGWIQSVIDFELFNNRKLLIDLIEQLLQEVYNKNITDQDYVYDVAKVFDDYMDRKHIGLDELINKVRNYSVYTKREFLRILTNRKK</sequence>
<feature type="domain" description="Transcription activator GCR1-like" evidence="2">
    <location>
        <begin position="645"/>
        <end position="701"/>
    </location>
</feature>
<evidence type="ECO:0000259" key="2">
    <source>
        <dbReference type="Pfam" id="PF12550"/>
    </source>
</evidence>
<dbReference type="Proteomes" id="UP000694255">
    <property type="component" value="Unassembled WGS sequence"/>
</dbReference>
<feature type="region of interest" description="Disordered" evidence="1">
    <location>
        <begin position="1"/>
        <end position="30"/>
    </location>
</feature>
<dbReference type="AlphaFoldDB" id="A0A8J5UUE9"/>
<dbReference type="Pfam" id="PF12550">
    <property type="entry name" value="GCR1_C"/>
    <property type="match status" value="1"/>
</dbReference>
<evidence type="ECO:0000313" key="4">
    <source>
        <dbReference type="Proteomes" id="UP000694255"/>
    </source>
</evidence>
<dbReference type="InterPro" id="IPR022210">
    <property type="entry name" value="TF_GCR1-like"/>
</dbReference>